<keyword evidence="8" id="KW-0560">Oxidoreductase</keyword>
<dbReference type="AlphaFoldDB" id="A0AAX2GY03"/>
<name>A0AAX2GY03_9FLAO</name>
<dbReference type="Pfam" id="PF08022">
    <property type="entry name" value="FAD_binding_8"/>
    <property type="match status" value="1"/>
</dbReference>
<feature type="domain" description="FAD-binding FR-type" evidence="6">
    <location>
        <begin position="515"/>
        <end position="617"/>
    </location>
</feature>
<dbReference type="EC" id="1.3.8.2" evidence="8"/>
<accession>A0AAX2GY03</accession>
<evidence type="ECO:0000256" key="2">
    <source>
        <dbReference type="ARBA" id="ARBA00022729"/>
    </source>
</evidence>
<evidence type="ECO:0000256" key="3">
    <source>
        <dbReference type="ARBA" id="ARBA00022827"/>
    </source>
</evidence>
<evidence type="ECO:0000259" key="6">
    <source>
        <dbReference type="PROSITE" id="PS51384"/>
    </source>
</evidence>
<keyword evidence="1" id="KW-0285">Flavoprotein</keyword>
<proteinExistence type="predicted"/>
<dbReference type="KEGG" id="chg:AXF12_05555"/>
<dbReference type="InterPro" id="IPR039261">
    <property type="entry name" value="FNR_nucleotide-bd"/>
</dbReference>
<dbReference type="InterPro" id="IPR036188">
    <property type="entry name" value="FAD/NAD-bd_sf"/>
</dbReference>
<dbReference type="PROSITE" id="PS51384">
    <property type="entry name" value="FAD_FR"/>
    <property type="match status" value="1"/>
</dbReference>
<dbReference type="RefSeq" id="WP_066429055.1">
    <property type="nucleotide sequence ID" value="NZ_CP014227.1"/>
</dbReference>
<dbReference type="Proteomes" id="UP000215539">
    <property type="component" value="Chromosome 1"/>
</dbReference>
<reference evidence="7 9" key="1">
    <citation type="submission" date="2016-02" db="EMBL/GenBank/DDBJ databases">
        <authorList>
            <person name="Holder M.E."/>
            <person name="Ajami N.J."/>
            <person name="Petrosino J.F."/>
        </authorList>
    </citation>
    <scope>NUCLEOTIDE SEQUENCE [LARGE SCALE GENOMIC DNA]</scope>
    <source>
        <strain evidence="7 9">CCUG 32990</strain>
    </source>
</reference>
<keyword evidence="5" id="KW-0520">NAD</keyword>
<dbReference type="Gene3D" id="3.40.50.80">
    <property type="entry name" value="Nucleotide-binding domain of ferredoxin-NADP reductase (FNR) module"/>
    <property type="match status" value="1"/>
</dbReference>
<dbReference type="InterPro" id="IPR013112">
    <property type="entry name" value="FAD-bd_8"/>
</dbReference>
<dbReference type="PANTHER" id="PTHR46091:SF3">
    <property type="entry name" value="AMINE OXIDASE DOMAIN-CONTAINING PROTEIN"/>
    <property type="match status" value="1"/>
</dbReference>
<dbReference type="InterPro" id="IPR002937">
    <property type="entry name" value="Amino_oxidase"/>
</dbReference>
<keyword evidence="2" id="KW-0732">Signal</keyword>
<dbReference type="Proteomes" id="UP000065822">
    <property type="component" value="Chromosome"/>
</dbReference>
<dbReference type="Gene3D" id="2.40.30.10">
    <property type="entry name" value="Translation factors"/>
    <property type="match status" value="1"/>
</dbReference>
<evidence type="ECO:0000313" key="9">
    <source>
        <dbReference type="Proteomes" id="UP000065822"/>
    </source>
</evidence>
<dbReference type="PANTHER" id="PTHR46091">
    <property type="entry name" value="BLR7054 PROTEIN"/>
    <property type="match status" value="1"/>
</dbReference>
<dbReference type="GO" id="GO:0102223">
    <property type="term" value="F:4,4'-diapophytoene desaturase (4,4'-diaponeurosporene-forming)"/>
    <property type="evidence" value="ECO:0007669"/>
    <property type="project" value="UniProtKB-EC"/>
</dbReference>
<evidence type="ECO:0000256" key="1">
    <source>
        <dbReference type="ARBA" id="ARBA00022630"/>
    </source>
</evidence>
<evidence type="ECO:0000313" key="7">
    <source>
        <dbReference type="EMBL" id="AMD85029.1"/>
    </source>
</evidence>
<dbReference type="InterPro" id="IPR017938">
    <property type="entry name" value="Riboflavin_synthase-like_b-brl"/>
</dbReference>
<keyword evidence="4" id="KW-0521">NADP</keyword>
<gene>
    <name evidence="8" type="primary">crtN</name>
    <name evidence="7" type="ORF">AXF12_05555</name>
    <name evidence="8" type="ORF">SAMEA44541418_00612</name>
</gene>
<dbReference type="SUPFAM" id="SSF52343">
    <property type="entry name" value="Ferredoxin reductase-like, C-terminal NADP-linked domain"/>
    <property type="match status" value="1"/>
</dbReference>
<dbReference type="InterPro" id="IPR017927">
    <property type="entry name" value="FAD-bd_FR_type"/>
</dbReference>
<evidence type="ECO:0000313" key="10">
    <source>
        <dbReference type="Proteomes" id="UP000215539"/>
    </source>
</evidence>
<dbReference type="CDD" id="cd00322">
    <property type="entry name" value="FNR_like"/>
    <property type="match status" value="1"/>
</dbReference>
<dbReference type="EMBL" id="CP014227">
    <property type="protein sequence ID" value="AMD85029.1"/>
    <property type="molecule type" value="Genomic_DNA"/>
</dbReference>
<evidence type="ECO:0000256" key="4">
    <source>
        <dbReference type="ARBA" id="ARBA00022857"/>
    </source>
</evidence>
<dbReference type="EMBL" id="LT906449">
    <property type="protein sequence ID" value="SNV05676.1"/>
    <property type="molecule type" value="Genomic_DNA"/>
</dbReference>
<dbReference type="Gene3D" id="3.50.50.60">
    <property type="entry name" value="FAD/NAD(P)-binding domain"/>
    <property type="match status" value="2"/>
</dbReference>
<keyword evidence="3" id="KW-0274">FAD</keyword>
<dbReference type="SUPFAM" id="SSF51905">
    <property type="entry name" value="FAD/NAD(P)-binding domain"/>
    <property type="match status" value="1"/>
</dbReference>
<organism evidence="8 10">
    <name type="scientific">Capnocytophaga haemolytica</name>
    <dbReference type="NCBI Taxonomy" id="45243"/>
    <lineage>
        <taxon>Bacteria</taxon>
        <taxon>Pseudomonadati</taxon>
        <taxon>Bacteroidota</taxon>
        <taxon>Flavobacteriia</taxon>
        <taxon>Flavobacteriales</taxon>
        <taxon>Flavobacteriaceae</taxon>
        <taxon>Capnocytophaga</taxon>
    </lineage>
</organism>
<dbReference type="InterPro" id="IPR052206">
    <property type="entry name" value="Retinol_saturase"/>
</dbReference>
<dbReference type="PRINTS" id="PR00410">
    <property type="entry name" value="PHEHYDRXLASE"/>
</dbReference>
<dbReference type="Pfam" id="PF01593">
    <property type="entry name" value="Amino_oxidase"/>
    <property type="match status" value="1"/>
</dbReference>
<protein>
    <submittedName>
        <fullName evidence="8">Dehydrosqualene desaturase</fullName>
        <ecNumber evidence="8">1.3.8.2</ecNumber>
    </submittedName>
    <submittedName>
        <fullName evidence="7">Oxidoreductase</fullName>
    </submittedName>
</protein>
<sequence length="738" mass="82441">MNRYNSIIIGSGLGGLTAGAVLAHKGCKVLVLEQHYVAGGCATAFKRGDYLMEVGLHEIDGLHEGDPKRDILEMLGVFDAVEFVKAPEFYALHKGDFEYVFPDGWEQSKGQLLRDFPEERQGIEAYYKLLRKAYPEALRFPKQKWLQVLTYPLVPLLFPNLVRASSTTVGVWMDKHIKSKQLKAILTANIGYYSDDPYELSMLLFCVAQSCYIVGGGHFIKGGSQRLSNYLVQYIEARGGQVLLGKMVDKILIEKGKAVGVAYRDTFNEGAGHEEAFADVVIANAAQPNVVAMLPEKEGAQLHQQIKDLKPSCGLLTIYLGFDTDLKAWGVRHYSTFIQGEEPRTLKEIKANNQGDYRHRSFIFLDYSQIDAQLAPQGKSVAVICTTDYLSEWSDLDAATYEARKEALAQSYLQRLEAVYPHILEHLEYYEVGTAKTIARYTLNPHGTPYGYAQSREQSGPARVKATASPVKRLYFASAWSPTGGGYTGAIFSGYLTAEGIKGVPWRKLPPSHIEDTREVRLLSKEMIAENTVELTFERPKDLQYAAGQYAVVKLSTPAYTALDLPWRPLSMVSHPDEEVLRFAMRLSDSSYKKSVAAMQVGDRATIFAPMGDFTIKSEGRKIAFLVSGIGVTPVLSMLKELEKRGYTEEVVVIYSNKTIGKAAYHKALQTVLLERYRYIPVFTAEHSRIDAAFLKEQLDALDRYDYYAVGARVFTGAMQELLLTEGVKREAVHSDAF</sequence>
<evidence type="ECO:0000256" key="5">
    <source>
        <dbReference type="ARBA" id="ARBA00023027"/>
    </source>
</evidence>
<reference evidence="8 10" key="2">
    <citation type="submission" date="2017-06" db="EMBL/GenBank/DDBJ databases">
        <authorList>
            <consortium name="Pathogen Informatics"/>
        </authorList>
    </citation>
    <scope>NUCLEOTIDE SEQUENCE [LARGE SCALE GENOMIC DNA]</scope>
    <source>
        <strain evidence="8 10">NCTC12947</strain>
    </source>
</reference>
<dbReference type="SUPFAM" id="SSF63380">
    <property type="entry name" value="Riboflavin synthase domain-like"/>
    <property type="match status" value="1"/>
</dbReference>
<evidence type="ECO:0000313" key="8">
    <source>
        <dbReference type="EMBL" id="SNV05676.1"/>
    </source>
</evidence>
<keyword evidence="9" id="KW-1185">Reference proteome</keyword>